<accession>A0A2L2Y406</accession>
<dbReference type="AlphaFoldDB" id="A0A2L2Y406"/>
<dbReference type="EMBL" id="IAAA01006951">
    <property type="protein sequence ID" value="LAA02920.1"/>
    <property type="molecule type" value="mRNA"/>
</dbReference>
<dbReference type="GO" id="GO:0019903">
    <property type="term" value="F:protein phosphatase binding"/>
    <property type="evidence" value="ECO:0007669"/>
    <property type="project" value="InterPro"/>
</dbReference>
<keyword evidence="2" id="KW-0131">Cell cycle</keyword>
<dbReference type="GO" id="GO:0005634">
    <property type="term" value="C:nucleus"/>
    <property type="evidence" value="ECO:0007669"/>
    <property type="project" value="TreeGrafter"/>
</dbReference>
<reference evidence="4" key="1">
    <citation type="journal article" date="2016" name="Mol. Ecol. Resour.">
        <title>Evaluation of the impact of RNA preservation methods of spiders for de novo transcriptome assembly.</title>
        <authorList>
            <person name="Kono N."/>
            <person name="Nakamura H."/>
            <person name="Ito Y."/>
            <person name="Tomita M."/>
            <person name="Arakawa K."/>
        </authorList>
    </citation>
    <scope>NUCLEOTIDE SEQUENCE</scope>
    <source>
        <tissue evidence="4">Whole body</tissue>
    </source>
</reference>
<dbReference type="EMBL" id="IAAA01006948">
    <property type="protein sequence ID" value="LAA02909.1"/>
    <property type="molecule type" value="mRNA"/>
</dbReference>
<dbReference type="PANTHER" id="PTHR12634">
    <property type="entry name" value="SIT4 YEAST -ASSOCIATING PROTEIN-RELATED"/>
    <property type="match status" value="1"/>
</dbReference>
<dbReference type="OrthoDB" id="295029at2759"/>
<evidence type="ECO:0000256" key="2">
    <source>
        <dbReference type="ARBA" id="ARBA00023306"/>
    </source>
</evidence>
<name>A0A2L2Y406_PARTP</name>
<dbReference type="InterPro" id="IPR007587">
    <property type="entry name" value="SAPS"/>
</dbReference>
<feature type="compositionally biased region" description="Low complexity" evidence="3">
    <location>
        <begin position="864"/>
        <end position="874"/>
    </location>
</feature>
<evidence type="ECO:0000313" key="4">
    <source>
        <dbReference type="EMBL" id="LAA02912.1"/>
    </source>
</evidence>
<dbReference type="PANTHER" id="PTHR12634:SF8">
    <property type="entry name" value="FIERY MOUNTAIN, ISOFORM D"/>
    <property type="match status" value="1"/>
</dbReference>
<dbReference type="GO" id="GO:0019888">
    <property type="term" value="F:protein phosphatase regulator activity"/>
    <property type="evidence" value="ECO:0007669"/>
    <property type="project" value="TreeGrafter"/>
</dbReference>
<evidence type="ECO:0000256" key="1">
    <source>
        <dbReference type="ARBA" id="ARBA00006180"/>
    </source>
</evidence>
<protein>
    <submittedName>
        <fullName evidence="4">Serine/threonine-protein phosphatase 6 regulatory subunit 3</fullName>
    </submittedName>
</protein>
<dbReference type="EMBL" id="IAAA01006950">
    <property type="protein sequence ID" value="LAA02915.1"/>
    <property type="molecule type" value="mRNA"/>
</dbReference>
<evidence type="ECO:0000256" key="3">
    <source>
        <dbReference type="SAM" id="MobiDB-lite"/>
    </source>
</evidence>
<dbReference type="SUPFAM" id="SSF48371">
    <property type="entry name" value="ARM repeat"/>
    <property type="match status" value="1"/>
</dbReference>
<organism evidence="4">
    <name type="scientific">Parasteatoda tepidariorum</name>
    <name type="common">Common house spider</name>
    <name type="synonym">Achaearanea tepidariorum</name>
    <dbReference type="NCBI Taxonomy" id="114398"/>
    <lineage>
        <taxon>Eukaryota</taxon>
        <taxon>Metazoa</taxon>
        <taxon>Ecdysozoa</taxon>
        <taxon>Arthropoda</taxon>
        <taxon>Chelicerata</taxon>
        <taxon>Arachnida</taxon>
        <taxon>Araneae</taxon>
        <taxon>Araneomorphae</taxon>
        <taxon>Entelegynae</taxon>
        <taxon>Araneoidea</taxon>
        <taxon>Theridiidae</taxon>
        <taxon>Parasteatoda</taxon>
    </lineage>
</organism>
<proteinExistence type="evidence at transcript level"/>
<comment type="similarity">
    <text evidence="1">Belongs to the SAPS family.</text>
</comment>
<dbReference type="InterPro" id="IPR016024">
    <property type="entry name" value="ARM-type_fold"/>
</dbReference>
<feature type="compositionally biased region" description="Polar residues" evidence="3">
    <location>
        <begin position="824"/>
        <end position="841"/>
    </location>
</feature>
<dbReference type="EMBL" id="IAAA01006949">
    <property type="protein sequence ID" value="LAA02912.1"/>
    <property type="molecule type" value="mRNA"/>
</dbReference>
<sequence>MFWRYNLITGSCIETLLDKENVTLKELMDEEDILQECKAQTKKLIDFLIEPEILNKTVSLILNEPDPEEDERQRYRYANRACELLTFDNPQVYDAIASDEGILKKLYDFLDTDESLNPLLASFFSKTMGLLIMKKTEAIFNYLKDTDFVNLMLKHLNTSAIMDLLLRFIAIENNDMRTTIIKWLNEQKLIQQLVSRIDLEYDEEFNCNASHSLCDIIKMSREHMSLLQEKADPNPLLEAIESVEVITDLLNHMLKDTRKEHAVVNGIPVLLSLLSFKKQGQSGIQQIPTSLGDQPLQADNAPSCFSVTSKMSETEQMTALDAERLRCGINDVLTAITPRLEDFHSLLLKPPVKPAIKLTIGCLDPPLGNCRLEIAHLITALLGTNNHSVNVKLTELKTIIVLMDMFFNYPWNNFLHSQVEQAIGRILINAPTVDKESNKVHPLLDQLFLQYKITVKVLECFQDDSEKCSPGKHRKGYMGHVTKIANHIAQCSENGVNSNLIKEKMKELPEDHQNKWEEFVSEKLAEINKKNRIYVISGPSVQSAASDEDSVDFREVPFGKDSSERLDFSDYRMHEITSNFVDQFGFNDDEFGDSEESLIYAKNALNPLSQNFQISEGNNMGRNEVFEDLCRSKVTPEFEDMFRSKINPESDAEIWTDRDQYNSSFSSCFRINRSVEENNSSDSDEESQVFEAENTPPIPLAPEEIKMEVDNHDAIFDGVPMEVAQAAISNPWGSSEACSSSDDQGNWADFSNFASFASSTPASEDSDGVSSTVTVAMETSDPSSVKFFTTTSEISEAKAETSVSSEIISFSKFTEEKKTEILPDSTSDLQANSESVQSPKTVSEGEADSNVINPSSDEREKDSGSLFGEASSSSTAQNGPV</sequence>
<dbReference type="Pfam" id="PF04499">
    <property type="entry name" value="SAPS"/>
    <property type="match status" value="1"/>
</dbReference>
<feature type="region of interest" description="Disordered" evidence="3">
    <location>
        <begin position="676"/>
        <end position="698"/>
    </location>
</feature>
<dbReference type="GO" id="GO:0005829">
    <property type="term" value="C:cytosol"/>
    <property type="evidence" value="ECO:0007669"/>
    <property type="project" value="TreeGrafter"/>
</dbReference>
<feature type="region of interest" description="Disordered" evidence="3">
    <location>
        <begin position="819"/>
        <end position="881"/>
    </location>
</feature>